<accession>A0A6G1HFZ4</accession>
<keyword evidence="3" id="KW-1185">Reference proteome</keyword>
<evidence type="ECO:0000313" key="2">
    <source>
        <dbReference type="EMBL" id="KAF1991987.1"/>
    </source>
</evidence>
<reference evidence="2" key="1">
    <citation type="journal article" date="2020" name="Stud. Mycol.">
        <title>101 Dothideomycetes genomes: a test case for predicting lifestyles and emergence of pathogens.</title>
        <authorList>
            <person name="Haridas S."/>
            <person name="Albert R."/>
            <person name="Binder M."/>
            <person name="Bloem J."/>
            <person name="Labutti K."/>
            <person name="Salamov A."/>
            <person name="Andreopoulos B."/>
            <person name="Baker S."/>
            <person name="Barry K."/>
            <person name="Bills G."/>
            <person name="Bluhm B."/>
            <person name="Cannon C."/>
            <person name="Castanera R."/>
            <person name="Culley D."/>
            <person name="Daum C."/>
            <person name="Ezra D."/>
            <person name="Gonzalez J."/>
            <person name="Henrissat B."/>
            <person name="Kuo A."/>
            <person name="Liang C."/>
            <person name="Lipzen A."/>
            <person name="Lutzoni F."/>
            <person name="Magnuson J."/>
            <person name="Mondo S."/>
            <person name="Nolan M."/>
            <person name="Ohm R."/>
            <person name="Pangilinan J."/>
            <person name="Park H.-J."/>
            <person name="Ramirez L."/>
            <person name="Alfaro M."/>
            <person name="Sun H."/>
            <person name="Tritt A."/>
            <person name="Yoshinaga Y."/>
            <person name="Zwiers L.-H."/>
            <person name="Turgeon B."/>
            <person name="Goodwin S."/>
            <person name="Spatafora J."/>
            <person name="Crous P."/>
            <person name="Grigoriev I."/>
        </authorList>
    </citation>
    <scope>NUCLEOTIDE SEQUENCE</scope>
    <source>
        <strain evidence="2">CBS 113979</strain>
    </source>
</reference>
<sequence length="457" mass="49032">MLSDTLLASASSPPNQGLQDWLLGYHDITINNDRISDSDPSGQTSPPPPNHPRTMDISPARPHRRRPSDIDVSYQSPSASYDQHSPSRRSSTVGYSPTTPRSSAHHDYSEFDNSALDASADDNGLGSLADELADAWDEDEADEADEGVSELLPAFEETRYGRKASTNGYKQQSAELPRDSGIADLTSSPTEGRGLLTPLSATSSRQGKNRFGSGGQSQYDGSEYGEDSDFDPAEDISAGLEARMAAIEGLARRGTESNGSEADGLVARVTESLRDLGSQAGIEGGATRLTTTNAALSTHLAHQTRLIASLTSTLLSPLAPPPPLETIDEILPLIALTLPSIPTPSPQPLLALHSLSNTSRELIHTLSYLADSLHMARQTSAAAGRRLRASKDAVSEWRREVEGRERGIRWIEDGGWDEKLRGREAAGVCRDVVGGFEEVCNGWRERLLRQAGEVGAG</sequence>
<evidence type="ECO:0000256" key="1">
    <source>
        <dbReference type="SAM" id="MobiDB-lite"/>
    </source>
</evidence>
<feature type="compositionally biased region" description="Acidic residues" evidence="1">
    <location>
        <begin position="223"/>
        <end position="233"/>
    </location>
</feature>
<organism evidence="2 3">
    <name type="scientific">Aulographum hederae CBS 113979</name>
    <dbReference type="NCBI Taxonomy" id="1176131"/>
    <lineage>
        <taxon>Eukaryota</taxon>
        <taxon>Fungi</taxon>
        <taxon>Dikarya</taxon>
        <taxon>Ascomycota</taxon>
        <taxon>Pezizomycotina</taxon>
        <taxon>Dothideomycetes</taxon>
        <taxon>Pleosporomycetidae</taxon>
        <taxon>Aulographales</taxon>
        <taxon>Aulographaceae</taxon>
    </lineage>
</organism>
<name>A0A6G1HFZ4_9PEZI</name>
<feature type="compositionally biased region" description="Polar residues" evidence="1">
    <location>
        <begin position="164"/>
        <end position="174"/>
    </location>
</feature>
<dbReference type="AlphaFoldDB" id="A0A6G1HFZ4"/>
<feature type="compositionally biased region" description="Polar residues" evidence="1">
    <location>
        <begin position="31"/>
        <end position="44"/>
    </location>
</feature>
<gene>
    <name evidence="2" type="ORF">K402DRAFT_345551</name>
</gene>
<dbReference type="EMBL" id="ML977138">
    <property type="protein sequence ID" value="KAF1991987.1"/>
    <property type="molecule type" value="Genomic_DNA"/>
</dbReference>
<dbReference type="Proteomes" id="UP000800041">
    <property type="component" value="Unassembled WGS sequence"/>
</dbReference>
<proteinExistence type="predicted"/>
<evidence type="ECO:0000313" key="3">
    <source>
        <dbReference type="Proteomes" id="UP000800041"/>
    </source>
</evidence>
<feature type="compositionally biased region" description="Polar residues" evidence="1">
    <location>
        <begin position="73"/>
        <end position="102"/>
    </location>
</feature>
<dbReference type="OrthoDB" id="5427526at2759"/>
<feature type="region of interest" description="Disordered" evidence="1">
    <location>
        <begin position="163"/>
        <end position="233"/>
    </location>
</feature>
<feature type="region of interest" description="Disordered" evidence="1">
    <location>
        <begin position="31"/>
        <end position="108"/>
    </location>
</feature>
<protein>
    <submittedName>
        <fullName evidence="2">Uncharacterized protein</fullName>
    </submittedName>
</protein>